<dbReference type="InterPro" id="IPR016163">
    <property type="entry name" value="Ald_DH_C"/>
</dbReference>
<keyword evidence="1 3" id="KW-0560">Oxidoreductase</keyword>
<dbReference type="InterPro" id="IPR015590">
    <property type="entry name" value="Aldehyde_DH_dom"/>
</dbReference>
<dbReference type="InterPro" id="IPR016161">
    <property type="entry name" value="Ald_DH/histidinol_DH"/>
</dbReference>
<dbReference type="Pfam" id="PF00171">
    <property type="entry name" value="Aldedh"/>
    <property type="match status" value="1"/>
</dbReference>
<dbReference type="SUPFAM" id="SSF53720">
    <property type="entry name" value="ALDH-like"/>
    <property type="match status" value="1"/>
</dbReference>
<sequence length="490" mass="52996">MMTVKSDVKVLKNFINGEWVETSGSDMLEIRNPANHDELIVTVRQSTEKDAQAAIEAAEQAFPEWSKTPSPARGEYLFKIAAIMEEEAEDIARIIVQEEGKTFTDALKEVNYAAGIVKFYAGEGRRMTGRIIESDMPGVQIELHKEALGVVLVVTPWNFPLSIPAWKIAPAILSGNTVVLKASSETPLTAQKFVEIIERAGVPAGVVNQLVGPGRLVTEMIHHPAVKAITFTGSNRVGNLIYTEASKDMKRVLLEMGGKNPLIVMEDADVDAAVGLAIAGGYGQTGQACTATSRVLVHNDIRQEFTEKLVAKSKEIKVGNGMDKDVTMGPQVSEGERQSTLDLIKKAVDEGGELLTGGGIPEFEGSEKGYFVEPTVIGNVKSSMTIAQEEVFGPVISIIEISSIDEAIDVANDVAYGLSAAICTRNLTYMNRALNDIQAGIVKVNMTTTGTFFQAPFGGYKQSSTGTYKELGSEAVEFYCQNKTRYINSN</sequence>
<dbReference type="Proteomes" id="UP001282284">
    <property type="component" value="Unassembled WGS sequence"/>
</dbReference>
<dbReference type="InterPro" id="IPR016162">
    <property type="entry name" value="Ald_DH_N"/>
</dbReference>
<evidence type="ECO:0000256" key="2">
    <source>
        <dbReference type="PROSITE-ProRule" id="PRU10007"/>
    </source>
</evidence>
<dbReference type="Gene3D" id="3.40.309.10">
    <property type="entry name" value="Aldehyde Dehydrogenase, Chain A, domain 2"/>
    <property type="match status" value="1"/>
</dbReference>
<dbReference type="InterPro" id="IPR016160">
    <property type="entry name" value="Ald_DH_CS_CYS"/>
</dbReference>
<reference evidence="5 6" key="1">
    <citation type="submission" date="2023-06" db="EMBL/GenBank/DDBJ databases">
        <title>Sporosarcina sp. nov., isolated from Korean traditional fermented seafood 'Jeotgal'.</title>
        <authorList>
            <person name="Yang A.I."/>
            <person name="Shin N.-R."/>
        </authorList>
    </citation>
    <scope>NUCLEOTIDE SEQUENCE [LARGE SCALE GENOMIC DNA]</scope>
    <source>
        <strain evidence="5 6">KCTC13119</strain>
    </source>
</reference>
<dbReference type="PROSITE" id="PS00070">
    <property type="entry name" value="ALDEHYDE_DEHYDR_CYS"/>
    <property type="match status" value="1"/>
</dbReference>
<evidence type="ECO:0000259" key="4">
    <source>
        <dbReference type="Pfam" id="PF00171"/>
    </source>
</evidence>
<comment type="similarity">
    <text evidence="3">Belongs to the aldehyde dehydrogenase family.</text>
</comment>
<keyword evidence="6" id="KW-1185">Reference proteome</keyword>
<evidence type="ECO:0000313" key="6">
    <source>
        <dbReference type="Proteomes" id="UP001282284"/>
    </source>
</evidence>
<gene>
    <name evidence="5" type="ORF">QT711_10875</name>
</gene>
<feature type="domain" description="Aldehyde dehydrogenase" evidence="4">
    <location>
        <begin position="19"/>
        <end position="484"/>
    </location>
</feature>
<dbReference type="PROSITE" id="PS00687">
    <property type="entry name" value="ALDEHYDE_DEHYDR_GLU"/>
    <property type="match status" value="1"/>
</dbReference>
<accession>A0ABU4GBK9</accession>
<dbReference type="InterPro" id="IPR029510">
    <property type="entry name" value="Ald_DH_CS_GLU"/>
</dbReference>
<feature type="active site" evidence="2">
    <location>
        <position position="255"/>
    </location>
</feature>
<evidence type="ECO:0000313" key="5">
    <source>
        <dbReference type="EMBL" id="MDW0113693.1"/>
    </source>
</evidence>
<evidence type="ECO:0000256" key="3">
    <source>
        <dbReference type="RuleBase" id="RU003345"/>
    </source>
</evidence>
<name>A0ABU4GBK9_9BACL</name>
<evidence type="ECO:0000256" key="1">
    <source>
        <dbReference type="ARBA" id="ARBA00023002"/>
    </source>
</evidence>
<comment type="caution">
    <text evidence="5">The sequence shown here is derived from an EMBL/GenBank/DDBJ whole genome shotgun (WGS) entry which is preliminary data.</text>
</comment>
<protein>
    <submittedName>
        <fullName evidence="5">Aldehyde dehydrogenase family protein</fullName>
    </submittedName>
</protein>
<proteinExistence type="inferred from homology"/>
<organism evidence="5 6">
    <name type="scientific">Sporosarcina saromensis</name>
    <dbReference type="NCBI Taxonomy" id="359365"/>
    <lineage>
        <taxon>Bacteria</taxon>
        <taxon>Bacillati</taxon>
        <taxon>Bacillota</taxon>
        <taxon>Bacilli</taxon>
        <taxon>Bacillales</taxon>
        <taxon>Caryophanaceae</taxon>
        <taxon>Sporosarcina</taxon>
    </lineage>
</organism>
<dbReference type="EMBL" id="JAUBDI010000009">
    <property type="protein sequence ID" value="MDW0113693.1"/>
    <property type="molecule type" value="Genomic_DNA"/>
</dbReference>
<dbReference type="PANTHER" id="PTHR11699">
    <property type="entry name" value="ALDEHYDE DEHYDROGENASE-RELATED"/>
    <property type="match status" value="1"/>
</dbReference>
<dbReference type="Gene3D" id="3.40.605.10">
    <property type="entry name" value="Aldehyde Dehydrogenase, Chain A, domain 1"/>
    <property type="match status" value="1"/>
</dbReference>